<comment type="caution">
    <text evidence="2">The sequence shown here is derived from an EMBL/GenBank/DDBJ whole genome shotgun (WGS) entry which is preliminary data.</text>
</comment>
<dbReference type="Proteomes" id="UP000816034">
    <property type="component" value="Unassembled WGS sequence"/>
</dbReference>
<proteinExistence type="predicted"/>
<sequence>MFQNSVLRYCLIHSGVSRSLSSNSKNTLVVLTQQNTIRNVHRTMIHFQGARKDGGISHILQSKNKTKAAPASTTTTNSKMSTKEQEEIDELQALLEDEEILTPQRKKTTVQTPSSTKSATSKSQPQTPPSTKAAQAGASAFGAAASSSKFAEQMGFEEKEMQQMLQDMGLKGRWDQYKDMLDSMEEGKLKGASENWDEADMDHETKKAYKMFGENYLKSLKNEFDKPALFDFIKTQADGKTGFDMSNLANMVGAVGATSASSQASSRTASNAQQQHTTQHPATNTTQASPNSSSASSTRKKKQITSDDFNMNLDFDANTVAQDFENPEMRKALKDMFGAKTDEDLDKFKDSMMKVLNEGKSLKSLEAEIEAQVKELDAIFSFGKDLKNGRPSKKKK</sequence>
<evidence type="ECO:0000313" key="2">
    <source>
        <dbReference type="EMBL" id="KAG2377865.1"/>
    </source>
</evidence>
<dbReference type="GeneID" id="68101404"/>
<keyword evidence="3" id="KW-1185">Reference proteome</keyword>
<evidence type="ECO:0000313" key="3">
    <source>
        <dbReference type="Proteomes" id="UP000816034"/>
    </source>
</evidence>
<feature type="compositionally biased region" description="Low complexity" evidence="1">
    <location>
        <begin position="111"/>
        <end position="125"/>
    </location>
</feature>
<feature type="compositionally biased region" description="Low complexity" evidence="1">
    <location>
        <begin position="67"/>
        <end position="80"/>
    </location>
</feature>
<evidence type="ECO:0000256" key="1">
    <source>
        <dbReference type="SAM" id="MobiDB-lite"/>
    </source>
</evidence>
<feature type="region of interest" description="Disordered" evidence="1">
    <location>
        <begin position="61"/>
        <end position="140"/>
    </location>
</feature>
<reference evidence="2 3" key="1">
    <citation type="journal article" date="2018" name="BMC Genomics">
        <title>The genome of Naegleria lovaniensis, the basis for a comparative approach to unravel pathogenicity factors of the human pathogenic amoeba N. fowleri.</title>
        <authorList>
            <person name="Liechti N."/>
            <person name="Schurch N."/>
            <person name="Bruggmann R."/>
            <person name="Wittwer M."/>
        </authorList>
    </citation>
    <scope>NUCLEOTIDE SEQUENCE [LARGE SCALE GENOMIC DNA]</scope>
    <source>
        <strain evidence="2 3">ATCC 30569</strain>
    </source>
</reference>
<feature type="region of interest" description="Disordered" evidence="1">
    <location>
        <begin position="262"/>
        <end position="305"/>
    </location>
</feature>
<dbReference type="AlphaFoldDB" id="A0AA88GIT7"/>
<feature type="compositionally biased region" description="Low complexity" evidence="1">
    <location>
        <begin position="262"/>
        <end position="297"/>
    </location>
</feature>
<protein>
    <submittedName>
        <fullName evidence="2">Uncharacterized protein</fullName>
    </submittedName>
</protein>
<name>A0AA88GIT7_NAELO</name>
<dbReference type="EMBL" id="PYSW02000036">
    <property type="protein sequence ID" value="KAG2377865.1"/>
    <property type="molecule type" value="Genomic_DNA"/>
</dbReference>
<feature type="compositionally biased region" description="Acidic residues" evidence="1">
    <location>
        <begin position="86"/>
        <end position="100"/>
    </location>
</feature>
<dbReference type="RefSeq" id="XP_044545127.1">
    <property type="nucleotide sequence ID" value="XM_044699083.1"/>
</dbReference>
<organism evidence="2 3">
    <name type="scientific">Naegleria lovaniensis</name>
    <name type="common">Amoeba</name>
    <dbReference type="NCBI Taxonomy" id="51637"/>
    <lineage>
        <taxon>Eukaryota</taxon>
        <taxon>Discoba</taxon>
        <taxon>Heterolobosea</taxon>
        <taxon>Tetramitia</taxon>
        <taxon>Eutetramitia</taxon>
        <taxon>Vahlkampfiidae</taxon>
        <taxon>Naegleria</taxon>
    </lineage>
</organism>
<gene>
    <name evidence="2" type="ORF">C9374_008950</name>
</gene>
<accession>A0AA88GIT7</accession>